<dbReference type="EMBL" id="JYNZ01000002">
    <property type="protein sequence ID" value="KXK27351.1"/>
    <property type="molecule type" value="Genomic_DNA"/>
</dbReference>
<protein>
    <submittedName>
        <fullName evidence="1">Uncharacterized protein</fullName>
    </submittedName>
</protein>
<proteinExistence type="predicted"/>
<dbReference type="Proteomes" id="UP000070457">
    <property type="component" value="Unassembled WGS sequence"/>
</dbReference>
<gene>
    <name evidence="1" type="ORF">TR69_WS6001000226</name>
</gene>
<name>A0A136M0C5_9BACT</name>
<organism evidence="1 2">
    <name type="scientific">candidate division WS6 bacterium OLB20</name>
    <dbReference type="NCBI Taxonomy" id="1617426"/>
    <lineage>
        <taxon>Bacteria</taxon>
        <taxon>Candidatus Dojkabacteria</taxon>
    </lineage>
</organism>
<comment type="caution">
    <text evidence="1">The sequence shown here is derived from an EMBL/GenBank/DDBJ whole genome shotgun (WGS) entry which is preliminary data.</text>
</comment>
<reference evidence="1 2" key="1">
    <citation type="submission" date="2015-02" db="EMBL/GenBank/DDBJ databases">
        <title>Improved understanding of the partial-nitritation anammox process through 23 genomes representing the majority of the microbial community.</title>
        <authorList>
            <person name="Speth D.R."/>
            <person name="In T Zandt M."/>
            <person name="Guerrero Cruz S."/>
            <person name="Jetten M.S."/>
            <person name="Dutilh B.E."/>
        </authorList>
    </citation>
    <scope>NUCLEOTIDE SEQUENCE [LARGE SCALE GENOMIC DNA]</scope>
    <source>
        <strain evidence="1">OLB20</strain>
    </source>
</reference>
<dbReference type="AlphaFoldDB" id="A0A136M0C5"/>
<accession>A0A136M0C5</accession>
<evidence type="ECO:0000313" key="1">
    <source>
        <dbReference type="EMBL" id="KXK27351.1"/>
    </source>
</evidence>
<evidence type="ECO:0000313" key="2">
    <source>
        <dbReference type="Proteomes" id="UP000070457"/>
    </source>
</evidence>
<sequence length="232" mass="25262">MEQLHTPHPTLPGCFGDGRVGQLEHMFTRRQNENLQKLGELSTVVLNSGLRAIIDRNLFPEHFGSIDQATGLKRTVLLASGMQNISAGNLAIVPSCRIGLAIGEDAPFAFGPLTHDEANVELSPDGIQFMNFSVEKGKRKATGTFLGVVVNSSYPLLKKLKPAYASNGTMSLEITRQRDIDLFLQAAGESAEAVIAAERNFRNYTESGTAHDILTPAQIGTALDWVLWGERE</sequence>